<dbReference type="NCBIfam" id="TIGR04056">
    <property type="entry name" value="OMP_RagA_SusC"/>
    <property type="match status" value="1"/>
</dbReference>
<evidence type="ECO:0000256" key="1">
    <source>
        <dbReference type="SAM" id="SignalP"/>
    </source>
</evidence>
<comment type="caution">
    <text evidence="3">The sequence shown here is derived from an EMBL/GenBank/DDBJ whole genome shotgun (WGS) entry which is preliminary data.</text>
</comment>
<dbReference type="InterPro" id="IPR012910">
    <property type="entry name" value="Plug_dom"/>
</dbReference>
<proteinExistence type="predicted"/>
<accession>A0ABY1KQE5</accession>
<dbReference type="InterPro" id="IPR037066">
    <property type="entry name" value="Plug_dom_sf"/>
</dbReference>
<keyword evidence="4" id="KW-1185">Reference proteome</keyword>
<sequence>MKQYILTLSCALLCLFYIDGVIAQDGTGSTKQDTLLLPFYKVSENRLVGAIDVITSEELLHSGYPSLQAAIEGQVPGFTLGRVRGRSRGGNNDGPLVVIDGLSNRFLSSLQLEEVDMIYILKDATAKMLYGSRGANGVVVIKTKRGKNAEKKISLLVESGIRSAGSYPEFVDARNYMKYRNQALRNDGKDILFSNNDIALAGKDYKHPDVDYYDMFVNDAKNYKNVNAQLLGGDEKTQYFFNLGYVGEDGIAKVGEKGRNNALNVRSNLDYKINDIISVNLDISGRFFTENGSHVSDNKLFNQLSTTKPTDYPIFISARADVDSLGTSDIVNGKNLYGDLAYSGYQRRTTSIAQTNIGMNFDLNRYIKGLKARAYATFDMNNYIAEGKTLTYRTLKPALTATQQDTLIVNGVYNPKGNEQRLGDSYYRNLGGGAYIDYDRIFGKHAINATLNYLVDNKTVKTAAAVMETVQDDKSMNFGLRLNYAYQDKYIAEITSSYMGSTRFNKDNRWKLFNAFGVSYVVSEENFMDNVGAIDYLKLKASYGKIGYDQSFPYLLYNDYYQYWSGSYSTGVKNSESLVGTQYVQAGNPNLTYETSTELNIGLTTRMFGNRFSLDAEFFTEKREGMPTTINYAFPKLAGTPNIVANYNAIDNKGFEVAAKWGDQLGDFGYSIGGNFTHYISKWAKYDELNDFSFQNTVGQDTDAIWGYVADGFYTSADDIANYGAENGTPLTSSLGPIIPGDLKFKNLSNSDSEYSYDDNVINNYDKTVIGNSTPRYVYSMVLNLQYKKFSFYARGQGVGGFDRMNAWSSYYTNKGDAKYSRFVYDAAVPTFDSEGNAVGLANNNYTLPRLTSENSAHSYNSSTFFLKNTYYFKLNNVELNYKFPDAVPASIAAQDLNIFVKADDLMTFRSDWALDAQSPNSGLSYAPRYTTVSLGVKIGF</sequence>
<evidence type="ECO:0000259" key="2">
    <source>
        <dbReference type="Pfam" id="PF07715"/>
    </source>
</evidence>
<protein>
    <submittedName>
        <fullName evidence="3">TonB-linked outer membrane protein, SusC/RagA family</fullName>
    </submittedName>
</protein>
<reference evidence="3 4" key="1">
    <citation type="submission" date="2017-01" db="EMBL/GenBank/DDBJ databases">
        <authorList>
            <person name="Varghese N."/>
            <person name="Submissions S."/>
        </authorList>
    </citation>
    <scope>NUCLEOTIDE SEQUENCE [LARGE SCALE GENOMIC DNA]</scope>
    <source>
        <strain evidence="3 4">DSM 2061</strain>
    </source>
</reference>
<evidence type="ECO:0000313" key="4">
    <source>
        <dbReference type="Proteomes" id="UP000185728"/>
    </source>
</evidence>
<organism evidence="3 4">
    <name type="scientific">Zobellia uliginosa</name>
    <dbReference type="NCBI Taxonomy" id="143224"/>
    <lineage>
        <taxon>Bacteria</taxon>
        <taxon>Pseudomonadati</taxon>
        <taxon>Bacteroidota</taxon>
        <taxon>Flavobacteriia</taxon>
        <taxon>Flavobacteriales</taxon>
        <taxon>Flavobacteriaceae</taxon>
        <taxon>Zobellia</taxon>
    </lineage>
</organism>
<feature type="signal peptide" evidence="1">
    <location>
        <begin position="1"/>
        <end position="23"/>
    </location>
</feature>
<dbReference type="InterPro" id="IPR023996">
    <property type="entry name" value="TonB-dep_OMP_SusC/RagA"/>
</dbReference>
<name>A0ABY1KQE5_9FLAO</name>
<dbReference type="RefSeq" id="WP_083690368.1">
    <property type="nucleotide sequence ID" value="NZ_FTOB01000002.1"/>
</dbReference>
<feature type="chain" id="PRO_5046799408" evidence="1">
    <location>
        <begin position="24"/>
        <end position="941"/>
    </location>
</feature>
<feature type="domain" description="TonB-dependent receptor plug" evidence="2">
    <location>
        <begin position="47"/>
        <end position="138"/>
    </location>
</feature>
<evidence type="ECO:0000313" key="3">
    <source>
        <dbReference type="EMBL" id="SIS47696.1"/>
    </source>
</evidence>
<dbReference type="Pfam" id="PF07715">
    <property type="entry name" value="Plug"/>
    <property type="match status" value="1"/>
</dbReference>
<dbReference type="SUPFAM" id="SSF56935">
    <property type="entry name" value="Porins"/>
    <property type="match status" value="1"/>
</dbReference>
<dbReference type="Proteomes" id="UP000185728">
    <property type="component" value="Unassembled WGS sequence"/>
</dbReference>
<dbReference type="EMBL" id="FTOB01000002">
    <property type="protein sequence ID" value="SIS47696.1"/>
    <property type="molecule type" value="Genomic_DNA"/>
</dbReference>
<keyword evidence="1" id="KW-0732">Signal</keyword>
<dbReference type="Gene3D" id="2.170.130.10">
    <property type="entry name" value="TonB-dependent receptor, plug domain"/>
    <property type="match status" value="1"/>
</dbReference>
<gene>
    <name evidence="3" type="ORF">SAMN05421766_102161</name>
</gene>